<keyword evidence="2" id="KW-1133">Transmembrane helix</keyword>
<evidence type="ECO:0000259" key="3">
    <source>
        <dbReference type="PROSITE" id="PS50943"/>
    </source>
</evidence>
<keyword evidence="2" id="KW-0812">Transmembrane</keyword>
<dbReference type="InterPro" id="IPR001387">
    <property type="entry name" value="Cro/C1-type_HTH"/>
</dbReference>
<dbReference type="CDD" id="cd00093">
    <property type="entry name" value="HTH_XRE"/>
    <property type="match status" value="1"/>
</dbReference>
<dbReference type="EMBL" id="UHFR01000005">
    <property type="protein sequence ID" value="SUN76904.1"/>
    <property type="molecule type" value="Genomic_DNA"/>
</dbReference>
<dbReference type="Pfam" id="PF01381">
    <property type="entry name" value="HTH_3"/>
    <property type="match status" value="1"/>
</dbReference>
<feature type="transmembrane region" description="Helical" evidence="2">
    <location>
        <begin position="85"/>
        <end position="103"/>
    </location>
</feature>
<keyword evidence="1" id="KW-0238">DNA-binding</keyword>
<feature type="transmembrane region" description="Helical" evidence="2">
    <location>
        <begin position="169"/>
        <end position="194"/>
    </location>
</feature>
<dbReference type="Gene3D" id="1.10.260.40">
    <property type="entry name" value="lambda repressor-like DNA-binding domains"/>
    <property type="match status" value="1"/>
</dbReference>
<proteinExistence type="predicted"/>
<feature type="domain" description="HTH cro/C1-type" evidence="3">
    <location>
        <begin position="7"/>
        <end position="61"/>
    </location>
</feature>
<evidence type="ECO:0000313" key="4">
    <source>
        <dbReference type="EMBL" id="SUN76904.1"/>
    </source>
</evidence>
<dbReference type="Proteomes" id="UP000254634">
    <property type="component" value="Unassembled WGS sequence"/>
</dbReference>
<accession>A0A380L0M6</accession>
<protein>
    <submittedName>
        <fullName evidence="4">XRE family transcriptional regulator</fullName>
    </submittedName>
</protein>
<dbReference type="SUPFAM" id="SSF47413">
    <property type="entry name" value="lambda repressor-like DNA-binding domains"/>
    <property type="match status" value="1"/>
</dbReference>
<dbReference type="PANTHER" id="PTHR46558:SF15">
    <property type="entry name" value="HELIX-TURN-HELIX DOMAIN PROTEIN"/>
    <property type="match status" value="1"/>
</dbReference>
<sequence length="197" mass="22734">MELGKQIQFYRKQKQLSQDDLAEKLFVSRQSISNWERGATYPDIQNLLLLSQVFEISLDTLVKGDIEEMKQIIHQANYTRYVKDAQLLTLLLLVTVLTGPPLILYLNWYGIAITLLIWAVAFFYSLRVEKFKKAHNLRTLQEIVAYDEGKTLTEIEQAREDGKALYQKIIIVVAFTLISALLALLISVISLWLFPIK</sequence>
<dbReference type="GO" id="GO:0003677">
    <property type="term" value="F:DNA binding"/>
    <property type="evidence" value="ECO:0007669"/>
    <property type="project" value="UniProtKB-KW"/>
</dbReference>
<evidence type="ECO:0000313" key="5">
    <source>
        <dbReference type="Proteomes" id="UP000254634"/>
    </source>
</evidence>
<dbReference type="OrthoDB" id="9805856at2"/>
<keyword evidence="2" id="KW-0472">Membrane</keyword>
<organism evidence="4 5">
    <name type="scientific">Streptococcus massiliensis</name>
    <dbReference type="NCBI Taxonomy" id="313439"/>
    <lineage>
        <taxon>Bacteria</taxon>
        <taxon>Bacillati</taxon>
        <taxon>Bacillota</taxon>
        <taxon>Bacilli</taxon>
        <taxon>Lactobacillales</taxon>
        <taxon>Streptococcaceae</taxon>
        <taxon>Streptococcus</taxon>
    </lineage>
</organism>
<dbReference type="PROSITE" id="PS50943">
    <property type="entry name" value="HTH_CROC1"/>
    <property type="match status" value="1"/>
</dbReference>
<dbReference type="STRING" id="1123307.GCA_000380065_01511"/>
<keyword evidence="5" id="KW-1185">Reference proteome</keyword>
<feature type="transmembrane region" description="Helical" evidence="2">
    <location>
        <begin position="109"/>
        <end position="126"/>
    </location>
</feature>
<dbReference type="AlphaFoldDB" id="A0A380L0M6"/>
<name>A0A380L0M6_9STRE</name>
<reference evidence="4" key="1">
    <citation type="submission" date="2018-06" db="EMBL/GenBank/DDBJ databases">
        <authorList>
            <consortium name="Pathogen Informatics"/>
            <person name="Doyle S."/>
        </authorList>
    </citation>
    <scope>NUCLEOTIDE SEQUENCE [LARGE SCALE GENOMIC DNA]</scope>
    <source>
        <strain evidence="4">NCTC13765</strain>
    </source>
</reference>
<evidence type="ECO:0000256" key="1">
    <source>
        <dbReference type="ARBA" id="ARBA00023125"/>
    </source>
</evidence>
<dbReference type="PANTHER" id="PTHR46558">
    <property type="entry name" value="TRACRIPTIONAL REGULATORY PROTEIN-RELATED-RELATED"/>
    <property type="match status" value="1"/>
</dbReference>
<evidence type="ECO:0000256" key="2">
    <source>
        <dbReference type="SAM" id="Phobius"/>
    </source>
</evidence>
<dbReference type="InterPro" id="IPR010982">
    <property type="entry name" value="Lambda_DNA-bd_dom_sf"/>
</dbReference>
<gene>
    <name evidence="4" type="primary">immR_1</name>
    <name evidence="4" type="ORF">NCTC13765_01405</name>
</gene>
<dbReference type="SMART" id="SM00530">
    <property type="entry name" value="HTH_XRE"/>
    <property type="match status" value="1"/>
</dbReference>